<gene>
    <name evidence="2" type="ORF">IL334_005725</name>
</gene>
<evidence type="ECO:0000256" key="1">
    <source>
        <dbReference type="SAM" id="MobiDB-lite"/>
    </source>
</evidence>
<dbReference type="Proteomes" id="UP001329825">
    <property type="component" value="Chromosome 7"/>
</dbReference>
<name>A0ABZ1D4C7_9TREE</name>
<keyword evidence="3" id="KW-1185">Reference proteome</keyword>
<evidence type="ECO:0000313" key="3">
    <source>
        <dbReference type="Proteomes" id="UP001329825"/>
    </source>
</evidence>
<feature type="compositionally biased region" description="Basic and acidic residues" evidence="1">
    <location>
        <begin position="404"/>
        <end position="416"/>
    </location>
</feature>
<organism evidence="2 3">
    <name type="scientific">Kwoniella shivajii</name>
    <dbReference type="NCBI Taxonomy" id="564305"/>
    <lineage>
        <taxon>Eukaryota</taxon>
        <taxon>Fungi</taxon>
        <taxon>Dikarya</taxon>
        <taxon>Basidiomycota</taxon>
        <taxon>Agaricomycotina</taxon>
        <taxon>Tremellomycetes</taxon>
        <taxon>Tremellales</taxon>
        <taxon>Cryptococcaceae</taxon>
        <taxon>Kwoniella</taxon>
    </lineage>
</organism>
<sequence length="566" mass="64434">MTDYIKLVGSFPNWAKELRETKSSKLQRPQAVSLLPVSHGAISDFSWLAQRGASELLGCPPPLYMMSGLRRSIEGIHDYWHGKMYTLLSQPQGMAQCIQDELEFNISNIPILPDGNHTPLDDDTKYTNAVLRVLITNFNCYVYAVEMKDAMDRIQALDLEIRQSGGREVGREIEWIRQLAGLLVEESKLSLRLFWASGPGKELVKMSLDKPVHESANITKDIRFLLNKPLDQVEVENAFDAAFAGFCLNPDERGIKYGDSEFTQMLAMEQAASLEDENLYKKYSYAIQMATGEYGLALELQSELPPITSPSVEPHQPKTFLVRLNISQSASAQICTALPFVTAMCNRQYAIDNSIQLWETHKEIQGIFARDLKLPEDVIGKLFPCMSEPQDLARWIPENENGEPLDKGKGKSVEKGNRDKFVVNRKEYRIWKKMFEGDDEIVTTKEIRDLYRSIGFTVENLGGSYNRFAPPNNAGTPFIIRIPVYDTYHGEGPYPITLDPIGFNMKFTYGWDLDWFTVNQEEGEIDEDDDEDMEEEEDGCRKGKYIFDLTSRDLLIREPGSRSHCH</sequence>
<proteinExistence type="predicted"/>
<dbReference type="EMBL" id="CP141887">
    <property type="protein sequence ID" value="WRT68745.1"/>
    <property type="molecule type" value="Genomic_DNA"/>
</dbReference>
<dbReference type="GeneID" id="87957855"/>
<accession>A0ABZ1D4C7</accession>
<dbReference type="RefSeq" id="XP_062793484.1">
    <property type="nucleotide sequence ID" value="XM_062937433.1"/>
</dbReference>
<feature type="region of interest" description="Disordered" evidence="1">
    <location>
        <begin position="396"/>
        <end position="416"/>
    </location>
</feature>
<protein>
    <submittedName>
        <fullName evidence="2">Uncharacterized protein</fullName>
    </submittedName>
</protein>
<evidence type="ECO:0000313" key="2">
    <source>
        <dbReference type="EMBL" id="WRT68745.1"/>
    </source>
</evidence>
<reference evidence="2 3" key="1">
    <citation type="submission" date="2024-01" db="EMBL/GenBank/DDBJ databases">
        <title>Comparative genomics of Cryptococcus and Kwoniella reveals pathogenesis evolution and contrasting modes of karyotype evolution via chromosome fusion or intercentromeric recombination.</title>
        <authorList>
            <person name="Coelho M.A."/>
            <person name="David-Palma M."/>
            <person name="Shea T."/>
            <person name="Bowers K."/>
            <person name="McGinley-Smith S."/>
            <person name="Mohammad A.W."/>
            <person name="Gnirke A."/>
            <person name="Yurkov A.M."/>
            <person name="Nowrousian M."/>
            <person name="Sun S."/>
            <person name="Cuomo C.A."/>
            <person name="Heitman J."/>
        </authorList>
    </citation>
    <scope>NUCLEOTIDE SEQUENCE [LARGE SCALE GENOMIC DNA]</scope>
    <source>
        <strain evidence="2">CBS 11374</strain>
    </source>
</reference>